<dbReference type="AlphaFoldDB" id="E3KST8"/>
<dbReference type="EMBL" id="DS178306">
    <property type="protein sequence ID" value="EFP87468.2"/>
    <property type="molecule type" value="Genomic_DNA"/>
</dbReference>
<dbReference type="RefSeq" id="XP_003331887.2">
    <property type="nucleotide sequence ID" value="XM_003331839.2"/>
</dbReference>
<feature type="region of interest" description="Disordered" evidence="1">
    <location>
        <begin position="288"/>
        <end position="311"/>
    </location>
</feature>
<dbReference type="InParanoid" id="E3KST8"/>
<feature type="region of interest" description="Disordered" evidence="1">
    <location>
        <begin position="65"/>
        <end position="92"/>
    </location>
</feature>
<gene>
    <name evidence="2" type="ORF">PGTG_13696</name>
</gene>
<dbReference type="KEGG" id="pgr:PGTG_13696"/>
<keyword evidence="3" id="KW-1185">Reference proteome</keyword>
<reference evidence="3" key="2">
    <citation type="journal article" date="2011" name="Proc. Natl. Acad. Sci. U.S.A.">
        <title>Obligate biotrophy features unraveled by the genomic analysis of rust fungi.</title>
        <authorList>
            <person name="Duplessis S."/>
            <person name="Cuomo C.A."/>
            <person name="Lin Y.-C."/>
            <person name="Aerts A."/>
            <person name="Tisserant E."/>
            <person name="Veneault-Fourrey C."/>
            <person name="Joly D.L."/>
            <person name="Hacquard S."/>
            <person name="Amselem J."/>
            <person name="Cantarel B.L."/>
            <person name="Chiu R."/>
            <person name="Coutinho P.M."/>
            <person name="Feau N."/>
            <person name="Field M."/>
            <person name="Frey P."/>
            <person name="Gelhaye E."/>
            <person name="Goldberg J."/>
            <person name="Grabherr M.G."/>
            <person name="Kodira C.D."/>
            <person name="Kohler A."/>
            <person name="Kuees U."/>
            <person name="Lindquist E.A."/>
            <person name="Lucas S.M."/>
            <person name="Mago R."/>
            <person name="Mauceli E."/>
            <person name="Morin E."/>
            <person name="Murat C."/>
            <person name="Pangilinan J.L."/>
            <person name="Park R."/>
            <person name="Pearson M."/>
            <person name="Quesneville H."/>
            <person name="Rouhier N."/>
            <person name="Sakthikumar S."/>
            <person name="Salamov A.A."/>
            <person name="Schmutz J."/>
            <person name="Selles B."/>
            <person name="Shapiro H."/>
            <person name="Tanguay P."/>
            <person name="Tuskan G.A."/>
            <person name="Henrissat B."/>
            <person name="Van de Peer Y."/>
            <person name="Rouze P."/>
            <person name="Ellis J.G."/>
            <person name="Dodds P.N."/>
            <person name="Schein J.E."/>
            <person name="Zhong S."/>
            <person name="Hamelin R.C."/>
            <person name="Grigoriev I.V."/>
            <person name="Szabo L.J."/>
            <person name="Martin F."/>
        </authorList>
    </citation>
    <scope>NUCLEOTIDE SEQUENCE [LARGE SCALE GENOMIC DNA]</scope>
    <source>
        <strain evidence="3">CRL 75-36-700-3 / race SCCL</strain>
    </source>
</reference>
<sequence>MTDQAENEIHFQVKLGDLLMDLRRRAARDSGDAPTKLAKVLRLRVALPSAFSPPAALFTFSHKIPSHPHPHPTKTTNQQPNRFDTSNLFQDGHGDESVDRYSDFVGSTQTPVSYPPQSILDAPTGLILVLLTTFFVKYKPTPRPRSRAPTETNGSSSRSRMAARWANMERGSRSTRCEDAYADGGMVEDIGPGRASDEVDPADFGGLASFRTGEGLRRSPGTFGSSLVGTGPNGTRSFLKGWFGLDEPTSAGYNTRPDQREKSINGDVLPMRATNGTHAEDLHPHIPVVPHHRIPTTDDHDWETRSQGSNV</sequence>
<reference key="1">
    <citation type="submission" date="2007-01" db="EMBL/GenBank/DDBJ databases">
        <title>The Genome Sequence of Puccinia graminis f. sp. tritici Strain CRL 75-36-700-3.</title>
        <authorList>
            <consortium name="The Broad Institute Genome Sequencing Platform"/>
            <person name="Birren B."/>
            <person name="Lander E."/>
            <person name="Galagan J."/>
            <person name="Nusbaum C."/>
            <person name="Devon K."/>
            <person name="Cuomo C."/>
            <person name="Jaffe D."/>
            <person name="Butler J."/>
            <person name="Alvarez P."/>
            <person name="Gnerre S."/>
            <person name="Grabherr M."/>
            <person name="Mauceli E."/>
            <person name="Brockman W."/>
            <person name="Young S."/>
            <person name="LaButti K."/>
            <person name="Sykes S."/>
            <person name="DeCaprio D."/>
            <person name="Crawford M."/>
            <person name="Koehrsen M."/>
            <person name="Engels R."/>
            <person name="Montgomery P."/>
            <person name="Pearson M."/>
            <person name="Howarth C."/>
            <person name="Larson L."/>
            <person name="White J."/>
            <person name="Zeng Q."/>
            <person name="Kodira C."/>
            <person name="Yandava C."/>
            <person name="Alvarado L."/>
            <person name="O'Leary S."/>
            <person name="Szabo L."/>
            <person name="Dean R."/>
            <person name="Schein J."/>
        </authorList>
    </citation>
    <scope>NUCLEOTIDE SEQUENCE</scope>
    <source>
        <strain>CRL 75-36-700-3</strain>
    </source>
</reference>
<feature type="compositionally biased region" description="Low complexity" evidence="1">
    <location>
        <begin position="155"/>
        <end position="166"/>
    </location>
</feature>
<accession>E3KST8</accession>
<feature type="compositionally biased region" description="Polar residues" evidence="1">
    <location>
        <begin position="77"/>
        <end position="89"/>
    </location>
</feature>
<dbReference type="Proteomes" id="UP000008783">
    <property type="component" value="Unassembled WGS sequence"/>
</dbReference>
<dbReference type="HOGENOM" id="CLU_894696_0_0_1"/>
<evidence type="ECO:0000313" key="3">
    <source>
        <dbReference type="Proteomes" id="UP000008783"/>
    </source>
</evidence>
<feature type="compositionally biased region" description="Basic and acidic residues" evidence="1">
    <location>
        <begin position="295"/>
        <end position="304"/>
    </location>
</feature>
<dbReference type="OrthoDB" id="2505401at2759"/>
<name>E3KST8_PUCGT</name>
<organism evidence="2 3">
    <name type="scientific">Puccinia graminis f. sp. tritici (strain CRL 75-36-700-3 / race SCCL)</name>
    <name type="common">Black stem rust fungus</name>
    <dbReference type="NCBI Taxonomy" id="418459"/>
    <lineage>
        <taxon>Eukaryota</taxon>
        <taxon>Fungi</taxon>
        <taxon>Dikarya</taxon>
        <taxon>Basidiomycota</taxon>
        <taxon>Pucciniomycotina</taxon>
        <taxon>Pucciniomycetes</taxon>
        <taxon>Pucciniales</taxon>
        <taxon>Pucciniaceae</taxon>
        <taxon>Puccinia</taxon>
    </lineage>
</organism>
<evidence type="ECO:0000256" key="1">
    <source>
        <dbReference type="SAM" id="MobiDB-lite"/>
    </source>
</evidence>
<protein>
    <submittedName>
        <fullName evidence="2">Uncharacterized protein</fullName>
    </submittedName>
</protein>
<dbReference type="VEuPathDB" id="FungiDB:PGTG_13696"/>
<feature type="region of interest" description="Disordered" evidence="1">
    <location>
        <begin position="140"/>
        <end position="171"/>
    </location>
</feature>
<proteinExistence type="predicted"/>
<dbReference type="GeneID" id="10538198"/>
<evidence type="ECO:0000313" key="2">
    <source>
        <dbReference type="EMBL" id="EFP87468.2"/>
    </source>
</evidence>